<dbReference type="NCBIfam" id="NF006091">
    <property type="entry name" value="PRK08243.1"/>
    <property type="match status" value="1"/>
</dbReference>
<dbReference type="GO" id="GO:0071949">
    <property type="term" value="F:FAD binding"/>
    <property type="evidence" value="ECO:0007669"/>
    <property type="project" value="InterPro"/>
</dbReference>
<dbReference type="PANTHER" id="PTHR43004:SF3">
    <property type="entry name" value="P-HYDROXYBENZOATE HYDROXYLASE"/>
    <property type="match status" value="1"/>
</dbReference>
<evidence type="ECO:0000313" key="5">
    <source>
        <dbReference type="EMBL" id="SDJ64149.1"/>
    </source>
</evidence>
<reference evidence="6" key="1">
    <citation type="submission" date="2016-10" db="EMBL/GenBank/DDBJ databases">
        <authorList>
            <person name="Varghese N."/>
            <person name="Submissions S."/>
        </authorList>
    </citation>
    <scope>NUCLEOTIDE SEQUENCE [LARGE SCALE GENOMIC DNA]</scope>
    <source>
        <strain evidence="6">DSM 45460</strain>
    </source>
</reference>
<sequence>MIGRGITARAGWVEPGREGRNPAMPERPAPGRWHVSEIDTTVVIVGAGPAGLTTANLLLARGIETVVLDHCDRERLVGRSRAGLLERRTVELLAENGLAGGLHAAGAVHRGCEFRSEGTAFFTDCSAHYDGIPQWVYPQQEIVADLLDAYERAGGTVRYATAVDSVRGYSEHATVRCADGTVIRARYLAGADGQHGACRDGVPDDAVSDHTMRHEFRWLTLLAHAPPSAEHTIYAQHRNGFAGHLLRSDTVTRFHLQVPLGATLEEWPDRRIWSELRTRLAKPGWTLHEGEIFSKNLLEMHSRVTEPMRHGRVFLLGDAAHLITPSGGKGMNLAIADAAEFTHTVTEHLDTGDESVLDRYSQRRIPDVWKAQEFSHALLHTTHTYYPSESPDAAFRQRLQQSRLWQLRNSPAYARNFAESYIGPPLAGLPGAAVEV</sequence>
<dbReference type="Proteomes" id="UP000199213">
    <property type="component" value="Unassembled WGS sequence"/>
</dbReference>
<evidence type="ECO:0000256" key="2">
    <source>
        <dbReference type="ARBA" id="ARBA00022827"/>
    </source>
</evidence>
<dbReference type="SUPFAM" id="SSF51905">
    <property type="entry name" value="FAD/NAD(P)-binding domain"/>
    <property type="match status" value="1"/>
</dbReference>
<evidence type="ECO:0000259" key="4">
    <source>
        <dbReference type="Pfam" id="PF01494"/>
    </source>
</evidence>
<dbReference type="PANTHER" id="PTHR43004">
    <property type="entry name" value="TRK SYSTEM POTASSIUM UPTAKE PROTEIN"/>
    <property type="match status" value="1"/>
</dbReference>
<feature type="region of interest" description="Disordered" evidence="3">
    <location>
        <begin position="11"/>
        <end position="30"/>
    </location>
</feature>
<dbReference type="InterPro" id="IPR002938">
    <property type="entry name" value="FAD-bd"/>
</dbReference>
<dbReference type="GO" id="GO:0016709">
    <property type="term" value="F:oxidoreductase activity, acting on paired donors, with incorporation or reduction of molecular oxygen, NAD(P)H as one donor, and incorporation of one atom of oxygen"/>
    <property type="evidence" value="ECO:0007669"/>
    <property type="project" value="UniProtKB-ARBA"/>
</dbReference>
<dbReference type="InterPro" id="IPR036188">
    <property type="entry name" value="FAD/NAD-bd_sf"/>
</dbReference>
<dbReference type="Pfam" id="PF01494">
    <property type="entry name" value="FAD_binding_3"/>
    <property type="match status" value="1"/>
</dbReference>
<feature type="domain" description="FAD-binding" evidence="4">
    <location>
        <begin position="39"/>
        <end position="374"/>
    </location>
</feature>
<keyword evidence="2" id="KW-0274">FAD</keyword>
<gene>
    <name evidence="5" type="ORF">SAMN04487820_10117</name>
</gene>
<keyword evidence="5" id="KW-0560">Oxidoreductase</keyword>
<evidence type="ECO:0000313" key="6">
    <source>
        <dbReference type="Proteomes" id="UP000199213"/>
    </source>
</evidence>
<keyword evidence="5" id="KW-0503">Monooxygenase</keyword>
<keyword evidence="6" id="KW-1185">Reference proteome</keyword>
<name>A0A1G8VDW2_ACTMZ</name>
<dbReference type="AlphaFoldDB" id="A0A1G8VDW2"/>
<dbReference type="Gene3D" id="3.30.9.10">
    <property type="entry name" value="D-Amino Acid Oxidase, subunit A, domain 2"/>
    <property type="match status" value="1"/>
</dbReference>
<dbReference type="InterPro" id="IPR050641">
    <property type="entry name" value="RIFMO-like"/>
</dbReference>
<organism evidence="5 6">
    <name type="scientific">Actinopolyspora mzabensis</name>
    <dbReference type="NCBI Taxonomy" id="995066"/>
    <lineage>
        <taxon>Bacteria</taxon>
        <taxon>Bacillati</taxon>
        <taxon>Actinomycetota</taxon>
        <taxon>Actinomycetes</taxon>
        <taxon>Actinopolysporales</taxon>
        <taxon>Actinopolysporaceae</taxon>
        <taxon>Actinopolyspora</taxon>
    </lineage>
</organism>
<proteinExistence type="predicted"/>
<dbReference type="Gene3D" id="3.50.50.60">
    <property type="entry name" value="FAD/NAD(P)-binding domain"/>
    <property type="match status" value="1"/>
</dbReference>
<protein>
    <submittedName>
        <fullName evidence="5">p-hydroxybenzoate 3-monooxygenase</fullName>
    </submittedName>
</protein>
<dbReference type="SUPFAM" id="SSF54373">
    <property type="entry name" value="FAD-linked reductases, C-terminal domain"/>
    <property type="match status" value="1"/>
</dbReference>
<evidence type="ECO:0000256" key="3">
    <source>
        <dbReference type="SAM" id="MobiDB-lite"/>
    </source>
</evidence>
<keyword evidence="1" id="KW-0285">Flavoprotein</keyword>
<evidence type="ECO:0000256" key="1">
    <source>
        <dbReference type="ARBA" id="ARBA00022630"/>
    </source>
</evidence>
<dbReference type="EMBL" id="FNFM01000001">
    <property type="protein sequence ID" value="SDJ64149.1"/>
    <property type="molecule type" value="Genomic_DNA"/>
</dbReference>
<dbReference type="PRINTS" id="PR00420">
    <property type="entry name" value="RNGMNOXGNASE"/>
</dbReference>
<accession>A0A1G8VDW2</accession>